<reference evidence="1 2" key="1">
    <citation type="submission" date="2019-02" db="EMBL/GenBank/DDBJ databases">
        <authorList>
            <person name="Lehtovirta-Morley E L."/>
        </authorList>
    </citation>
    <scope>NUCLEOTIDE SEQUENCE [LARGE SCALE GENOMIC DNA]</scope>
    <source>
        <strain evidence="1">NFRAN1</strain>
    </source>
</reference>
<keyword evidence="2" id="KW-1185">Reference proteome</keyword>
<evidence type="ECO:0000313" key="2">
    <source>
        <dbReference type="Proteomes" id="UP000294299"/>
    </source>
</evidence>
<dbReference type="KEGG" id="nfn:NFRAN_2171"/>
<organism evidence="1 2">
    <name type="scientific">Candidatus Nitrosocosmicus franklandianus</name>
    <dbReference type="NCBI Taxonomy" id="1798806"/>
    <lineage>
        <taxon>Archaea</taxon>
        <taxon>Nitrososphaerota</taxon>
        <taxon>Nitrososphaeria</taxon>
        <taxon>Nitrososphaerales</taxon>
        <taxon>Nitrososphaeraceae</taxon>
        <taxon>Candidatus Nitrosocosmicus</taxon>
    </lineage>
</organism>
<protein>
    <submittedName>
        <fullName evidence="1">Uncharacterized protein</fullName>
    </submittedName>
</protein>
<dbReference type="AlphaFoldDB" id="A0A484IB29"/>
<accession>A0A484IB29</accession>
<proteinExistence type="predicted"/>
<dbReference type="Proteomes" id="UP000294299">
    <property type="component" value="Chromosome NFRAN"/>
</dbReference>
<name>A0A484IB29_9ARCH</name>
<gene>
    <name evidence="1" type="ORF">NFRAN_2171</name>
</gene>
<sequence>MYKDRPIRKYKVIQTGPNIQLGGANAGFSSVTYQSEIESKVNNEPNIPAD</sequence>
<dbReference type="EMBL" id="LR216287">
    <property type="protein sequence ID" value="VFJ14493.1"/>
    <property type="molecule type" value="Genomic_DNA"/>
</dbReference>
<evidence type="ECO:0000313" key="1">
    <source>
        <dbReference type="EMBL" id="VFJ14493.1"/>
    </source>
</evidence>